<evidence type="ECO:0008006" key="3">
    <source>
        <dbReference type="Google" id="ProtNLM"/>
    </source>
</evidence>
<protein>
    <recommendedName>
        <fullName evidence="3">Peptide deformylase</fullName>
    </recommendedName>
</protein>
<dbReference type="PANTHER" id="PTHR10458:SF22">
    <property type="entry name" value="PEPTIDE DEFORMYLASE"/>
    <property type="match status" value="1"/>
</dbReference>
<evidence type="ECO:0000256" key="1">
    <source>
        <dbReference type="ARBA" id="ARBA00010759"/>
    </source>
</evidence>
<dbReference type="InterPro" id="IPR036821">
    <property type="entry name" value="Peptide_deformylase_sf"/>
</dbReference>
<name>A0A382KDI6_9ZZZZ</name>
<dbReference type="NCBIfam" id="NF001159">
    <property type="entry name" value="PRK00150.1-3"/>
    <property type="match status" value="1"/>
</dbReference>
<dbReference type="EMBL" id="UINC01079251">
    <property type="protein sequence ID" value="SVC21067.1"/>
    <property type="molecule type" value="Genomic_DNA"/>
</dbReference>
<dbReference type="NCBIfam" id="TIGR00079">
    <property type="entry name" value="pept_deformyl"/>
    <property type="match status" value="1"/>
</dbReference>
<dbReference type="GO" id="GO:0042586">
    <property type="term" value="F:peptide deformylase activity"/>
    <property type="evidence" value="ECO:0007669"/>
    <property type="project" value="InterPro"/>
</dbReference>
<dbReference type="CDD" id="cd00487">
    <property type="entry name" value="Pep_deformylase"/>
    <property type="match status" value="1"/>
</dbReference>
<dbReference type="PANTHER" id="PTHR10458">
    <property type="entry name" value="PEPTIDE DEFORMYLASE"/>
    <property type="match status" value="1"/>
</dbReference>
<accession>A0A382KDI6</accession>
<reference evidence="2" key="1">
    <citation type="submission" date="2018-05" db="EMBL/GenBank/DDBJ databases">
        <authorList>
            <person name="Lanie J.A."/>
            <person name="Ng W.-L."/>
            <person name="Kazmierczak K.M."/>
            <person name="Andrzejewski T.M."/>
            <person name="Davidsen T.M."/>
            <person name="Wayne K.J."/>
            <person name="Tettelin H."/>
            <person name="Glass J.I."/>
            <person name="Rusch D."/>
            <person name="Podicherti R."/>
            <person name="Tsui H.-C.T."/>
            <person name="Winkler M.E."/>
        </authorList>
    </citation>
    <scope>NUCLEOTIDE SEQUENCE</scope>
</reference>
<dbReference type="InterPro" id="IPR023635">
    <property type="entry name" value="Peptide_deformylase"/>
</dbReference>
<organism evidence="2">
    <name type="scientific">marine metagenome</name>
    <dbReference type="NCBI Taxonomy" id="408172"/>
    <lineage>
        <taxon>unclassified sequences</taxon>
        <taxon>metagenomes</taxon>
        <taxon>ecological metagenomes</taxon>
    </lineage>
</organism>
<dbReference type="PRINTS" id="PR01576">
    <property type="entry name" value="PDEFORMYLASE"/>
</dbReference>
<dbReference type="Pfam" id="PF01327">
    <property type="entry name" value="Pep_deformylase"/>
    <property type="match status" value="1"/>
</dbReference>
<sequence length="192" mass="21560">MLLHITMYDEPILRQAGSAVTKFDENLAKLAENMIETMRDAEGIGLAGQQVGKALCLCVVEVPVNPETPAECILDGKPVNPKLIMPFALANPEIEELPGDDMVYDEGCLSFPEIRGEVIRPDRVRVSYRDLDGIEHKLECDGLLSRCIQHETDHLAGILFIDRMEPEILADIKPDIKELKRQTRKALKKTRK</sequence>
<comment type="similarity">
    <text evidence="1">Belongs to the polypeptide deformylase family.</text>
</comment>
<dbReference type="AlphaFoldDB" id="A0A382KDI6"/>
<dbReference type="HAMAP" id="MF_00163">
    <property type="entry name" value="Pep_deformylase"/>
    <property type="match status" value="1"/>
</dbReference>
<proteinExistence type="inferred from homology"/>
<dbReference type="SUPFAM" id="SSF56420">
    <property type="entry name" value="Peptide deformylase"/>
    <property type="match status" value="1"/>
</dbReference>
<dbReference type="PIRSF" id="PIRSF004749">
    <property type="entry name" value="Pep_def"/>
    <property type="match status" value="1"/>
</dbReference>
<gene>
    <name evidence="2" type="ORF">METZ01_LOCUS273921</name>
</gene>
<evidence type="ECO:0000313" key="2">
    <source>
        <dbReference type="EMBL" id="SVC21067.1"/>
    </source>
</evidence>
<dbReference type="Gene3D" id="3.90.45.10">
    <property type="entry name" value="Peptide deformylase"/>
    <property type="match status" value="1"/>
</dbReference>